<dbReference type="Gene3D" id="2.60.120.40">
    <property type="match status" value="1"/>
</dbReference>
<accession>A0ABT3HRM9</accession>
<evidence type="ECO:0008006" key="3">
    <source>
        <dbReference type="Google" id="ProtNLM"/>
    </source>
</evidence>
<gene>
    <name evidence="1" type="ORF">OH806_14290</name>
</gene>
<comment type="caution">
    <text evidence="1">The sequence shown here is derived from an EMBL/GenBank/DDBJ whole genome shotgun (WGS) entry which is preliminary data.</text>
</comment>
<proteinExistence type="predicted"/>
<evidence type="ECO:0000313" key="1">
    <source>
        <dbReference type="EMBL" id="MCW3162436.1"/>
    </source>
</evidence>
<name>A0ABT3HRM9_9FLAO</name>
<dbReference type="Proteomes" id="UP001163719">
    <property type="component" value="Unassembled WGS sequence"/>
</dbReference>
<reference evidence="1" key="1">
    <citation type="submission" date="2022-10" db="EMBL/GenBank/DDBJ databases">
        <title>Chryseobacterium babae sp. nov. isolated from the gut of the beetle Oryctes rhinoceros, and Chryseobacterium kimseyorum sp. nov., isolated from a stick insect rearing cage.</title>
        <authorList>
            <person name="Shelomi M."/>
            <person name="Han C.-J."/>
            <person name="Chen W.-M."/>
            <person name="Chen H.-K."/>
            <person name="Liaw S.-J."/>
            <person name="Muhle E."/>
            <person name="Clermont D."/>
        </authorList>
    </citation>
    <scope>NUCLEOTIDE SEQUENCE</scope>
    <source>
        <strain evidence="1">WLa1L2M3</strain>
    </source>
</reference>
<protein>
    <recommendedName>
        <fullName evidence="3">C1q domain-containing protein</fullName>
    </recommendedName>
</protein>
<dbReference type="InterPro" id="IPR008983">
    <property type="entry name" value="Tumour_necrosis_fac-like_dom"/>
</dbReference>
<dbReference type="EMBL" id="JAPDHV010000007">
    <property type="protein sequence ID" value="MCW3162436.1"/>
    <property type="molecule type" value="Genomic_DNA"/>
</dbReference>
<evidence type="ECO:0000313" key="2">
    <source>
        <dbReference type="Proteomes" id="UP001163719"/>
    </source>
</evidence>
<sequence>MKNTYAQVGINKNNPTATLDIQSKSNSISTKAIEANDATNNEVFTVFDNGNLQFEGALMPNGNPGKKGEYLFSKGTGYAPEWKAIFPEQTKQIYDVFQGAYLGTTGTLNNSASTWIKVGPSTTNIINSSIGIWSTTNREFTVSKNGVYIISFSLEMYTGTNETPTQAFAKLTAGDEYEFFADVILGYSPGFATYYNTVAGEVVKKLNIGDKIYISGFNANQWRETQSSLQIKYVEL</sequence>
<organism evidence="1 2">
    <name type="scientific">Chryseobacterium oryctis</name>
    <dbReference type="NCBI Taxonomy" id="2952618"/>
    <lineage>
        <taxon>Bacteria</taxon>
        <taxon>Pseudomonadati</taxon>
        <taxon>Bacteroidota</taxon>
        <taxon>Flavobacteriia</taxon>
        <taxon>Flavobacteriales</taxon>
        <taxon>Weeksellaceae</taxon>
        <taxon>Chryseobacterium group</taxon>
        <taxon>Chryseobacterium</taxon>
    </lineage>
</organism>
<keyword evidence="2" id="KW-1185">Reference proteome</keyword>